<dbReference type="InterPro" id="IPR036390">
    <property type="entry name" value="WH_DNA-bd_sf"/>
</dbReference>
<sequence length="104" mass="11313">MEPLARLGRATVDVLVELLADDRPRWGLELIKATGRPSGTVYPLLDRLEQAGWVTSSWDDDAGRRGPRRRLYALTPDGAAAARAAVRRATSARPARLAPRPVTG</sequence>
<dbReference type="SUPFAM" id="SSF46785">
    <property type="entry name" value="Winged helix' DNA-binding domain"/>
    <property type="match status" value="1"/>
</dbReference>
<gene>
    <name evidence="2" type="ORF">Vau01_041220</name>
</gene>
<organism evidence="2 3">
    <name type="scientific">Virgisporangium aurantiacum</name>
    <dbReference type="NCBI Taxonomy" id="175570"/>
    <lineage>
        <taxon>Bacteria</taxon>
        <taxon>Bacillati</taxon>
        <taxon>Actinomycetota</taxon>
        <taxon>Actinomycetes</taxon>
        <taxon>Micromonosporales</taxon>
        <taxon>Micromonosporaceae</taxon>
        <taxon>Virgisporangium</taxon>
    </lineage>
</organism>
<dbReference type="Proteomes" id="UP000612585">
    <property type="component" value="Unassembled WGS sequence"/>
</dbReference>
<comment type="caution">
    <text evidence="2">The sequence shown here is derived from an EMBL/GenBank/DDBJ whole genome shotgun (WGS) entry which is preliminary data.</text>
</comment>
<name>A0A8J4E0A7_9ACTN</name>
<proteinExistence type="predicted"/>
<dbReference type="AlphaFoldDB" id="A0A8J4E0A7"/>
<feature type="domain" description="Transcription regulator PadR N-terminal" evidence="1">
    <location>
        <begin position="18"/>
        <end position="82"/>
    </location>
</feature>
<dbReference type="Pfam" id="PF03551">
    <property type="entry name" value="PadR"/>
    <property type="match status" value="1"/>
</dbReference>
<dbReference type="PANTHER" id="PTHR33169">
    <property type="entry name" value="PADR-FAMILY TRANSCRIPTIONAL REGULATOR"/>
    <property type="match status" value="1"/>
</dbReference>
<reference evidence="2" key="1">
    <citation type="submission" date="2021-01" db="EMBL/GenBank/DDBJ databases">
        <title>Whole genome shotgun sequence of Virgisporangium aurantiacum NBRC 16421.</title>
        <authorList>
            <person name="Komaki H."/>
            <person name="Tamura T."/>
        </authorList>
    </citation>
    <scope>NUCLEOTIDE SEQUENCE</scope>
    <source>
        <strain evidence="2">NBRC 16421</strain>
    </source>
</reference>
<dbReference type="PANTHER" id="PTHR33169:SF14">
    <property type="entry name" value="TRANSCRIPTIONAL REGULATOR RV3488"/>
    <property type="match status" value="1"/>
</dbReference>
<dbReference type="RefSeq" id="WP_203995301.1">
    <property type="nucleotide sequence ID" value="NZ_BOPG01000025.1"/>
</dbReference>
<protein>
    <recommendedName>
        <fullName evidence="1">Transcription regulator PadR N-terminal domain-containing protein</fullName>
    </recommendedName>
</protein>
<dbReference type="InterPro" id="IPR036388">
    <property type="entry name" value="WH-like_DNA-bd_sf"/>
</dbReference>
<keyword evidence="3" id="KW-1185">Reference proteome</keyword>
<evidence type="ECO:0000313" key="3">
    <source>
        <dbReference type="Proteomes" id="UP000612585"/>
    </source>
</evidence>
<dbReference type="InterPro" id="IPR052509">
    <property type="entry name" value="Metal_resp_DNA-bind_regulator"/>
</dbReference>
<dbReference type="InterPro" id="IPR005149">
    <property type="entry name" value="Tscrpt_reg_PadR_N"/>
</dbReference>
<accession>A0A8J4E0A7</accession>
<dbReference type="Gene3D" id="1.10.10.10">
    <property type="entry name" value="Winged helix-like DNA-binding domain superfamily/Winged helix DNA-binding domain"/>
    <property type="match status" value="1"/>
</dbReference>
<evidence type="ECO:0000259" key="1">
    <source>
        <dbReference type="Pfam" id="PF03551"/>
    </source>
</evidence>
<evidence type="ECO:0000313" key="2">
    <source>
        <dbReference type="EMBL" id="GIJ56606.1"/>
    </source>
</evidence>
<dbReference type="EMBL" id="BOPG01000025">
    <property type="protein sequence ID" value="GIJ56606.1"/>
    <property type="molecule type" value="Genomic_DNA"/>
</dbReference>